<evidence type="ECO:0000256" key="1">
    <source>
        <dbReference type="ARBA" id="ARBA00004685"/>
    </source>
</evidence>
<organism evidence="5 6">
    <name type="scientific">Conoideocrella luteorostrata</name>
    <dbReference type="NCBI Taxonomy" id="1105319"/>
    <lineage>
        <taxon>Eukaryota</taxon>
        <taxon>Fungi</taxon>
        <taxon>Dikarya</taxon>
        <taxon>Ascomycota</taxon>
        <taxon>Pezizomycotina</taxon>
        <taxon>Sordariomycetes</taxon>
        <taxon>Hypocreomycetidae</taxon>
        <taxon>Hypocreales</taxon>
        <taxon>Clavicipitaceae</taxon>
        <taxon>Conoideocrella</taxon>
    </lineage>
</organism>
<keyword evidence="4" id="KW-0812">Transmembrane</keyword>
<keyword evidence="2" id="KW-0560">Oxidoreductase</keyword>
<keyword evidence="4" id="KW-1133">Transmembrane helix</keyword>
<evidence type="ECO:0000313" key="6">
    <source>
        <dbReference type="Proteomes" id="UP001251528"/>
    </source>
</evidence>
<feature type="transmembrane region" description="Helical" evidence="4">
    <location>
        <begin position="63"/>
        <end position="87"/>
    </location>
</feature>
<dbReference type="PANTHER" id="PTHR33365:SF11">
    <property type="entry name" value="TAT PATHWAY SIGNAL SEQUENCE"/>
    <property type="match status" value="1"/>
</dbReference>
<accession>A0AAJ0CPV0</accession>
<comment type="pathway">
    <text evidence="1">Mycotoxin biosynthesis.</text>
</comment>
<dbReference type="GO" id="GO:0016491">
    <property type="term" value="F:oxidoreductase activity"/>
    <property type="evidence" value="ECO:0007669"/>
    <property type="project" value="UniProtKB-KW"/>
</dbReference>
<keyword evidence="4" id="KW-0472">Membrane</keyword>
<comment type="caution">
    <text evidence="5">The sequence shown here is derived from an EMBL/GenBank/DDBJ whole genome shotgun (WGS) entry which is preliminary data.</text>
</comment>
<dbReference type="GO" id="GO:0043386">
    <property type="term" value="P:mycotoxin biosynthetic process"/>
    <property type="evidence" value="ECO:0007669"/>
    <property type="project" value="InterPro"/>
</dbReference>
<dbReference type="AlphaFoldDB" id="A0AAJ0CPV0"/>
<name>A0AAJ0CPV0_9HYPO</name>
<evidence type="ECO:0000256" key="3">
    <source>
        <dbReference type="ARBA" id="ARBA00035112"/>
    </source>
</evidence>
<sequence length="254" mass="28509">MDLGCLIIEKAERTEPEQPLAPRSFALEHNDCIYLEEEARSSKSFLLENSGSKYFKGYDVKAARLYCVIISLALLCGALLAGLIVVIRQKQAMEPKRSASWLPPEALIETIFRPDTAYGGEQSKESEKAWMALMPKGMGIVTVQNTLALPDAPKLDPTTNTQDAMISVYHQLHCLYRTRSGYFTALSGNVTDMDLGHLSHCWDYLRQSIMCSADTTLEWLEPPEEHGTTGWGYQHKCRDFSAISSWAEENRHDG</sequence>
<dbReference type="Proteomes" id="UP001251528">
    <property type="component" value="Unassembled WGS sequence"/>
</dbReference>
<dbReference type="Pfam" id="PF11807">
    <property type="entry name" value="UstYa"/>
    <property type="match status" value="1"/>
</dbReference>
<gene>
    <name evidence="5" type="ORF">QQS21_005212</name>
</gene>
<protein>
    <submittedName>
        <fullName evidence="5">Uncharacterized protein</fullName>
    </submittedName>
</protein>
<proteinExistence type="inferred from homology"/>
<dbReference type="PANTHER" id="PTHR33365">
    <property type="entry name" value="YALI0B05434P"/>
    <property type="match status" value="1"/>
</dbReference>
<evidence type="ECO:0000256" key="2">
    <source>
        <dbReference type="ARBA" id="ARBA00023002"/>
    </source>
</evidence>
<dbReference type="EMBL" id="JASWJB010000084">
    <property type="protein sequence ID" value="KAK2600048.1"/>
    <property type="molecule type" value="Genomic_DNA"/>
</dbReference>
<keyword evidence="6" id="KW-1185">Reference proteome</keyword>
<comment type="similarity">
    <text evidence="3">Belongs to the ustYa family.</text>
</comment>
<dbReference type="InterPro" id="IPR021765">
    <property type="entry name" value="UstYa-like"/>
</dbReference>
<evidence type="ECO:0000313" key="5">
    <source>
        <dbReference type="EMBL" id="KAK2600048.1"/>
    </source>
</evidence>
<reference evidence="5" key="1">
    <citation type="submission" date="2023-06" db="EMBL/GenBank/DDBJ databases">
        <title>Conoideocrella luteorostrata (Hypocreales: Clavicipitaceae), a potential biocontrol fungus for elongate hemlock scale in United States Christmas tree production areas.</title>
        <authorList>
            <person name="Barrett H."/>
            <person name="Lovett B."/>
            <person name="Macias A.M."/>
            <person name="Stajich J.E."/>
            <person name="Kasson M.T."/>
        </authorList>
    </citation>
    <scope>NUCLEOTIDE SEQUENCE</scope>
    <source>
        <strain evidence="5">ARSEF 14590</strain>
    </source>
</reference>
<evidence type="ECO:0000256" key="4">
    <source>
        <dbReference type="SAM" id="Phobius"/>
    </source>
</evidence>